<dbReference type="AlphaFoldDB" id="A0A0N5BVA8"/>
<proteinExistence type="predicted"/>
<accession>A0A0N5BVA8</accession>
<keyword evidence="1" id="KW-1185">Reference proteome</keyword>
<protein>
    <submittedName>
        <fullName evidence="2">Aminotran_1_2 domain-containing protein</fullName>
    </submittedName>
</protein>
<sequence length="548" mass="64678">MDARKISLINIMEVSLIRKKILEYIPSFKDIICLASTCLDLNQIIKNEKITRGVTFEFYDKIDIIFAKTDDIIRYIGEHIDFEEESKFEDCAFLENFSFINSGGNNDEKLNIDRFVCDNTVRISFTNMAREISNEEYVPFISTLSQQYNINYGERKDSRTLKLHDKESSGNCLLLIHVLSYLYHENINTIIIPVNFFSIDITKYSELLNNLFDGFPKLYKLGIHSSFNYNINHNFSHNKYAIDKIMRQLSRRKYATIHLICFNGQNPRTIDYFLVFFEIAIKYGIKVIMDETTLLMLKKRNISDILWHLNYPIEHCVTHCVGKIGFLNSNLHDCFRRMRRYENLVVVSLIFKDSLCECLLEEELKTLGNIQSLNNLKNVIAFELIFVEHSSKLSKDKMEILHKNVRYLFQLLPESVKSLRLYGIPRLNYGITRTIDRYMPNIEVLSLYNISFEVNDCLSVFKKLQALGISNNIPTKIPDNVKFFAIHTTESTEKDIDQKLIYKYSKKFSKRLIDNKGRNIFFNDIDDFRRYRHLIQMVNIIQKYKNYF</sequence>
<name>A0A0N5BVA8_STREA</name>
<evidence type="ECO:0000313" key="1">
    <source>
        <dbReference type="Proteomes" id="UP000046392"/>
    </source>
</evidence>
<organism evidence="1 2">
    <name type="scientific">Strongyloides papillosus</name>
    <name type="common">Intestinal threadworm</name>
    <dbReference type="NCBI Taxonomy" id="174720"/>
    <lineage>
        <taxon>Eukaryota</taxon>
        <taxon>Metazoa</taxon>
        <taxon>Ecdysozoa</taxon>
        <taxon>Nematoda</taxon>
        <taxon>Chromadorea</taxon>
        <taxon>Rhabditida</taxon>
        <taxon>Tylenchina</taxon>
        <taxon>Panagrolaimomorpha</taxon>
        <taxon>Strongyloidoidea</taxon>
        <taxon>Strongyloididae</taxon>
        <taxon>Strongyloides</taxon>
    </lineage>
</organism>
<dbReference type="WBParaSite" id="SPAL_0000977300.1">
    <property type="protein sequence ID" value="SPAL_0000977300.1"/>
    <property type="gene ID" value="SPAL_0000977300"/>
</dbReference>
<reference evidence="2" key="1">
    <citation type="submission" date="2017-02" db="UniProtKB">
        <authorList>
            <consortium name="WormBaseParasite"/>
        </authorList>
    </citation>
    <scope>IDENTIFICATION</scope>
</reference>
<dbReference type="Proteomes" id="UP000046392">
    <property type="component" value="Unplaced"/>
</dbReference>
<evidence type="ECO:0000313" key="2">
    <source>
        <dbReference type="WBParaSite" id="SPAL_0000977300.1"/>
    </source>
</evidence>